<dbReference type="GO" id="GO:0015297">
    <property type="term" value="F:antiporter activity"/>
    <property type="evidence" value="ECO:0007669"/>
    <property type="project" value="InterPro"/>
</dbReference>
<evidence type="ECO:0000256" key="5">
    <source>
        <dbReference type="ARBA" id="ARBA00023065"/>
    </source>
</evidence>
<keyword evidence="5" id="KW-0406">Ion transport</keyword>
<sequence length="196" mass="21190">MSNIPDAYLAAPHKHVSVEGGIFSGKGLLSSPLALFMVQATIIISLSRIIHRFLMPLRQPQVIAEIIENIFPSSSLPTLNLIASFGLVLYMFLMGLELDTGLLFRGISKFLIIGTAGIILPGILGSIVSLGLYEFLLEPEKRDATPFSSFLLFTFAAFAITAFPVLARILTEKKLLSTSVGLMTISAAAMGDIFAW</sequence>
<evidence type="ECO:0000256" key="3">
    <source>
        <dbReference type="ARBA" id="ARBA00022692"/>
    </source>
</evidence>
<evidence type="ECO:0000313" key="9">
    <source>
        <dbReference type="Proteomes" id="UP000887540"/>
    </source>
</evidence>
<protein>
    <submittedName>
        <fullName evidence="10">Cation/H+ exchanger domain-containing protein</fullName>
    </submittedName>
</protein>
<dbReference type="AlphaFoldDB" id="A0A914DUA4"/>
<dbReference type="InterPro" id="IPR038770">
    <property type="entry name" value="Na+/solute_symporter_sf"/>
</dbReference>
<feature type="transmembrane region" description="Helical" evidence="7">
    <location>
        <begin position="144"/>
        <end position="163"/>
    </location>
</feature>
<feature type="transmembrane region" description="Helical" evidence="7">
    <location>
        <begin position="79"/>
        <end position="98"/>
    </location>
</feature>
<dbReference type="GO" id="GO:1902600">
    <property type="term" value="P:proton transmembrane transport"/>
    <property type="evidence" value="ECO:0007669"/>
    <property type="project" value="InterPro"/>
</dbReference>
<evidence type="ECO:0000256" key="6">
    <source>
        <dbReference type="ARBA" id="ARBA00023136"/>
    </source>
</evidence>
<feature type="transmembrane region" description="Helical" evidence="7">
    <location>
        <begin position="110"/>
        <end position="132"/>
    </location>
</feature>
<dbReference type="Proteomes" id="UP000887540">
    <property type="component" value="Unplaced"/>
</dbReference>
<evidence type="ECO:0000256" key="2">
    <source>
        <dbReference type="ARBA" id="ARBA00022448"/>
    </source>
</evidence>
<dbReference type="GO" id="GO:0016020">
    <property type="term" value="C:membrane"/>
    <property type="evidence" value="ECO:0007669"/>
    <property type="project" value="UniProtKB-SubCell"/>
</dbReference>
<keyword evidence="6 7" id="KW-0472">Membrane</keyword>
<organism evidence="9 10">
    <name type="scientific">Acrobeloides nanus</name>
    <dbReference type="NCBI Taxonomy" id="290746"/>
    <lineage>
        <taxon>Eukaryota</taxon>
        <taxon>Metazoa</taxon>
        <taxon>Ecdysozoa</taxon>
        <taxon>Nematoda</taxon>
        <taxon>Chromadorea</taxon>
        <taxon>Rhabditida</taxon>
        <taxon>Tylenchina</taxon>
        <taxon>Cephalobomorpha</taxon>
        <taxon>Cephaloboidea</taxon>
        <taxon>Cephalobidae</taxon>
        <taxon>Acrobeloides</taxon>
    </lineage>
</organism>
<keyword evidence="3 7" id="KW-0812">Transmembrane</keyword>
<evidence type="ECO:0000313" key="10">
    <source>
        <dbReference type="WBParaSite" id="ACRNAN_scaffold3922.g9882.t1"/>
    </source>
</evidence>
<dbReference type="WBParaSite" id="ACRNAN_scaffold3922.g9882.t1">
    <property type="protein sequence ID" value="ACRNAN_scaffold3922.g9882.t1"/>
    <property type="gene ID" value="ACRNAN_scaffold3922.g9882"/>
</dbReference>
<evidence type="ECO:0000256" key="1">
    <source>
        <dbReference type="ARBA" id="ARBA00004141"/>
    </source>
</evidence>
<dbReference type="InterPro" id="IPR006153">
    <property type="entry name" value="Cation/H_exchanger_TM"/>
</dbReference>
<keyword evidence="2" id="KW-0813">Transport</keyword>
<dbReference type="Gene3D" id="1.20.1530.20">
    <property type="match status" value="1"/>
</dbReference>
<comment type="subcellular location">
    <subcellularLocation>
        <location evidence="1">Membrane</location>
        <topology evidence="1">Multi-pass membrane protein</topology>
    </subcellularLocation>
</comment>
<feature type="transmembrane region" description="Helical" evidence="7">
    <location>
        <begin position="175"/>
        <end position="195"/>
    </location>
</feature>
<dbReference type="Pfam" id="PF00999">
    <property type="entry name" value="Na_H_Exchanger"/>
    <property type="match status" value="1"/>
</dbReference>
<evidence type="ECO:0000256" key="4">
    <source>
        <dbReference type="ARBA" id="ARBA00022989"/>
    </source>
</evidence>
<evidence type="ECO:0000256" key="7">
    <source>
        <dbReference type="SAM" id="Phobius"/>
    </source>
</evidence>
<evidence type="ECO:0000259" key="8">
    <source>
        <dbReference type="Pfam" id="PF00999"/>
    </source>
</evidence>
<accession>A0A914DUA4</accession>
<dbReference type="InterPro" id="IPR050794">
    <property type="entry name" value="CPA2_transporter"/>
</dbReference>
<dbReference type="PANTHER" id="PTHR32468:SF0">
    <property type="entry name" value="K(+)_H(+) ANTIPORTER 1"/>
    <property type="match status" value="1"/>
</dbReference>
<keyword evidence="4 7" id="KW-1133">Transmembrane helix</keyword>
<feature type="domain" description="Cation/H+ exchanger transmembrane" evidence="8">
    <location>
        <begin position="55"/>
        <end position="196"/>
    </location>
</feature>
<dbReference type="PANTHER" id="PTHR32468">
    <property type="entry name" value="CATION/H + ANTIPORTER"/>
    <property type="match status" value="1"/>
</dbReference>
<keyword evidence="9" id="KW-1185">Reference proteome</keyword>
<reference evidence="10" key="1">
    <citation type="submission" date="2022-11" db="UniProtKB">
        <authorList>
            <consortium name="WormBaseParasite"/>
        </authorList>
    </citation>
    <scope>IDENTIFICATION</scope>
</reference>
<feature type="transmembrane region" description="Helical" evidence="7">
    <location>
        <begin position="33"/>
        <end position="50"/>
    </location>
</feature>
<proteinExistence type="predicted"/>
<name>A0A914DUA4_9BILA</name>